<feature type="compositionally biased region" description="Basic and acidic residues" evidence="5">
    <location>
        <begin position="1"/>
        <end position="102"/>
    </location>
</feature>
<evidence type="ECO:0000256" key="2">
    <source>
        <dbReference type="ARBA" id="ARBA00022737"/>
    </source>
</evidence>
<reference evidence="7" key="1">
    <citation type="submission" date="2023-03" db="EMBL/GenBank/DDBJ databases">
        <title>Mating type loci evolution in Malassezia.</title>
        <authorList>
            <person name="Coelho M.A."/>
        </authorList>
    </citation>
    <scope>NUCLEOTIDE SEQUENCE</scope>
    <source>
        <strain evidence="7">CBS 11721</strain>
    </source>
</reference>
<dbReference type="SMART" id="SM00360">
    <property type="entry name" value="RRM"/>
    <property type="match status" value="3"/>
</dbReference>
<name>A0AAF0ESX2_9BASI</name>
<evidence type="ECO:0000256" key="3">
    <source>
        <dbReference type="ARBA" id="ARBA00022884"/>
    </source>
</evidence>
<gene>
    <name evidence="7" type="primary">rsd1</name>
    <name evidence="7" type="ORF">MCUN1_000775</name>
</gene>
<evidence type="ECO:0000256" key="5">
    <source>
        <dbReference type="SAM" id="MobiDB-lite"/>
    </source>
</evidence>
<dbReference type="PROSITE" id="PS50102">
    <property type="entry name" value="RRM"/>
    <property type="match status" value="3"/>
</dbReference>
<keyword evidence="1" id="KW-0597">Phosphoprotein</keyword>
<dbReference type="InterPro" id="IPR035979">
    <property type="entry name" value="RBD_domain_sf"/>
</dbReference>
<dbReference type="InterPro" id="IPR006509">
    <property type="entry name" value="RBM39_SF"/>
</dbReference>
<keyword evidence="8" id="KW-1185">Reference proteome</keyword>
<sequence>MVEERELQEHLRRRVIESRRQQGDSWRDRSARRRGDEGDRPAPYEGRYRDDRSYEGRHRSYDDSPRLNTPDSRDSYRVRDSRERSPRDYSSRDYRSSRDIPRGDSYTPRSEDDYDSRSVFVSQLSLRAGERDLGEFFESHLGRDTVRAAYIVTDPRTKKSQGTGFVEFMSAAMVRRAIDLSGQRMFGLPVLMQPAVAARAHSHPVVQGVVQQDLEHRLPRAVTPAQKSSAPANVNPAARLHVGNLHFDIGAEHVRAIFEPFGEVANVDMPTEPATGRSKGFAFVQFVHEQDARVAEEQLNGFDLAGRQMRVGPVNSRGGASRRERERERERVTSRYDESGGPGVNAADKRAALMDKLSRRDDSSLQQVRPDSIPKSTSSSLVLRHMFDPAKETDPNWKSDLHDDIRSECERFGKVLLVYVDGESTQGEVYIQFGDIADAQRARPSLDGRFFGGSRIVAELYV</sequence>
<feature type="compositionally biased region" description="Basic and acidic residues" evidence="5">
    <location>
        <begin position="321"/>
        <end position="338"/>
    </location>
</feature>
<evidence type="ECO:0000256" key="1">
    <source>
        <dbReference type="ARBA" id="ARBA00022553"/>
    </source>
</evidence>
<dbReference type="InterPro" id="IPR029123">
    <property type="entry name" value="RBM39_linker"/>
</dbReference>
<accession>A0AAF0ESX2</accession>
<dbReference type="PANTHER" id="PTHR48036">
    <property type="entry name" value="SPLICING FACTOR (PAD-1), PUTATIVE (AFU_ORTHOLOGUE AFUA_1G15810)-RELATED"/>
    <property type="match status" value="1"/>
</dbReference>
<feature type="compositionally biased region" description="Polar residues" evidence="5">
    <location>
        <begin position="364"/>
        <end position="376"/>
    </location>
</feature>
<dbReference type="Proteomes" id="UP001219933">
    <property type="component" value="Chromosome 1"/>
</dbReference>
<dbReference type="EMBL" id="CP119877">
    <property type="protein sequence ID" value="WFD33947.1"/>
    <property type="molecule type" value="Genomic_DNA"/>
</dbReference>
<dbReference type="SUPFAM" id="SSF54928">
    <property type="entry name" value="RNA-binding domain, RBD"/>
    <property type="match status" value="2"/>
</dbReference>
<dbReference type="CDD" id="cd12285">
    <property type="entry name" value="RRM3_RBM39_like"/>
    <property type="match status" value="1"/>
</dbReference>
<dbReference type="GO" id="GO:0003723">
    <property type="term" value="F:RNA binding"/>
    <property type="evidence" value="ECO:0007669"/>
    <property type="project" value="UniProtKB-UniRule"/>
</dbReference>
<feature type="domain" description="RRM" evidence="6">
    <location>
        <begin position="117"/>
        <end position="197"/>
    </location>
</feature>
<dbReference type="AlphaFoldDB" id="A0AAF0ESX2"/>
<dbReference type="Gene3D" id="3.30.70.330">
    <property type="match status" value="3"/>
</dbReference>
<feature type="domain" description="RRM" evidence="6">
    <location>
        <begin position="238"/>
        <end position="316"/>
    </location>
</feature>
<dbReference type="InterPro" id="IPR000504">
    <property type="entry name" value="RRM_dom"/>
</dbReference>
<feature type="region of interest" description="Disordered" evidence="5">
    <location>
        <begin position="310"/>
        <end position="348"/>
    </location>
</feature>
<feature type="region of interest" description="Disordered" evidence="5">
    <location>
        <begin position="1"/>
        <end position="114"/>
    </location>
</feature>
<dbReference type="InterPro" id="IPR012677">
    <property type="entry name" value="Nucleotide-bd_a/b_plait_sf"/>
</dbReference>
<dbReference type="Pfam" id="PF15519">
    <property type="entry name" value="RBM39linker"/>
    <property type="match status" value="1"/>
</dbReference>
<keyword evidence="3 4" id="KW-0694">RNA-binding</keyword>
<keyword evidence="2" id="KW-0677">Repeat</keyword>
<feature type="domain" description="RRM" evidence="6">
    <location>
        <begin position="366"/>
        <end position="462"/>
    </location>
</feature>
<evidence type="ECO:0000313" key="8">
    <source>
        <dbReference type="Proteomes" id="UP001219933"/>
    </source>
</evidence>
<protein>
    <submittedName>
        <fullName evidence="7">Phosphatidylinositol-3-phosphatase SAC1</fullName>
    </submittedName>
</protein>
<dbReference type="GO" id="GO:0006397">
    <property type="term" value="P:mRNA processing"/>
    <property type="evidence" value="ECO:0007669"/>
    <property type="project" value="InterPro"/>
</dbReference>
<evidence type="ECO:0000313" key="7">
    <source>
        <dbReference type="EMBL" id="WFD33947.1"/>
    </source>
</evidence>
<feature type="region of interest" description="Disordered" evidence="5">
    <location>
        <begin position="357"/>
        <end position="376"/>
    </location>
</feature>
<organism evidence="7 8">
    <name type="scientific">Malassezia cuniculi</name>
    <dbReference type="NCBI Taxonomy" id="948313"/>
    <lineage>
        <taxon>Eukaryota</taxon>
        <taxon>Fungi</taxon>
        <taxon>Dikarya</taxon>
        <taxon>Basidiomycota</taxon>
        <taxon>Ustilaginomycotina</taxon>
        <taxon>Malasseziomycetes</taxon>
        <taxon>Malasseziales</taxon>
        <taxon>Malasseziaceae</taxon>
        <taxon>Malassezia</taxon>
    </lineage>
</organism>
<dbReference type="GO" id="GO:0005634">
    <property type="term" value="C:nucleus"/>
    <property type="evidence" value="ECO:0007669"/>
    <property type="project" value="InterPro"/>
</dbReference>
<evidence type="ECO:0000259" key="6">
    <source>
        <dbReference type="PROSITE" id="PS50102"/>
    </source>
</evidence>
<evidence type="ECO:0000256" key="4">
    <source>
        <dbReference type="PROSITE-ProRule" id="PRU00176"/>
    </source>
</evidence>
<dbReference type="Pfam" id="PF00076">
    <property type="entry name" value="RRM_1"/>
    <property type="match status" value="2"/>
</dbReference>
<proteinExistence type="predicted"/>